<keyword evidence="13" id="KW-1185">Reference proteome</keyword>
<dbReference type="FunFam" id="1.20.1250.20:FF:000489">
    <property type="entry name" value="MFS general substrate transporter"/>
    <property type="match status" value="1"/>
</dbReference>
<evidence type="ECO:0000259" key="11">
    <source>
        <dbReference type="PROSITE" id="PS50850"/>
    </source>
</evidence>
<evidence type="ECO:0000256" key="7">
    <source>
        <dbReference type="ARBA" id="ARBA00023136"/>
    </source>
</evidence>
<evidence type="ECO:0000256" key="2">
    <source>
        <dbReference type="ARBA" id="ARBA00007520"/>
    </source>
</evidence>
<evidence type="ECO:0000313" key="13">
    <source>
        <dbReference type="Proteomes" id="UP000696280"/>
    </source>
</evidence>
<dbReference type="PANTHER" id="PTHR23501">
    <property type="entry name" value="MAJOR FACILITATOR SUPERFAMILY"/>
    <property type="match status" value="1"/>
</dbReference>
<dbReference type="PRINTS" id="PR01036">
    <property type="entry name" value="TCRTETB"/>
</dbReference>
<feature type="transmembrane region" description="Helical" evidence="10">
    <location>
        <begin position="398"/>
        <end position="417"/>
    </location>
</feature>
<dbReference type="FunFam" id="1.20.1250.20:FF:000196">
    <property type="entry name" value="MFS toxin efflux pump (AflT)"/>
    <property type="match status" value="1"/>
</dbReference>
<dbReference type="InterPro" id="IPR036259">
    <property type="entry name" value="MFS_trans_sf"/>
</dbReference>
<evidence type="ECO:0000256" key="5">
    <source>
        <dbReference type="ARBA" id="ARBA00022692"/>
    </source>
</evidence>
<reference evidence="12" key="1">
    <citation type="submission" date="2021-07" db="EMBL/GenBank/DDBJ databases">
        <authorList>
            <person name="Durling M."/>
        </authorList>
    </citation>
    <scope>NUCLEOTIDE SEQUENCE</scope>
</reference>
<feature type="transmembrane region" description="Helical" evidence="10">
    <location>
        <begin position="261"/>
        <end position="280"/>
    </location>
</feature>
<dbReference type="EMBL" id="CAJVRL010000077">
    <property type="protein sequence ID" value="CAG8957192.1"/>
    <property type="molecule type" value="Genomic_DNA"/>
</dbReference>
<comment type="subcellular location">
    <subcellularLocation>
        <location evidence="1">Cell membrane</location>
        <topology evidence="1">Multi-pass membrane protein</topology>
    </subcellularLocation>
</comment>
<dbReference type="GO" id="GO:0022857">
    <property type="term" value="F:transmembrane transporter activity"/>
    <property type="evidence" value="ECO:0007669"/>
    <property type="project" value="InterPro"/>
</dbReference>
<accession>A0A9N9L550</accession>
<evidence type="ECO:0000313" key="12">
    <source>
        <dbReference type="EMBL" id="CAG8957192.1"/>
    </source>
</evidence>
<feature type="transmembrane region" description="Helical" evidence="10">
    <location>
        <begin position="221"/>
        <end position="241"/>
    </location>
</feature>
<evidence type="ECO:0000256" key="3">
    <source>
        <dbReference type="ARBA" id="ARBA00022448"/>
    </source>
</evidence>
<dbReference type="InterPro" id="IPR020846">
    <property type="entry name" value="MFS_dom"/>
</dbReference>
<feature type="transmembrane region" description="Helical" evidence="10">
    <location>
        <begin position="156"/>
        <end position="181"/>
    </location>
</feature>
<proteinExistence type="inferred from homology"/>
<feature type="compositionally biased region" description="Polar residues" evidence="9">
    <location>
        <begin position="18"/>
        <end position="38"/>
    </location>
</feature>
<dbReference type="OrthoDB" id="10021397at2759"/>
<dbReference type="InterPro" id="IPR011701">
    <property type="entry name" value="MFS"/>
</dbReference>
<evidence type="ECO:0000256" key="1">
    <source>
        <dbReference type="ARBA" id="ARBA00004651"/>
    </source>
</evidence>
<feature type="domain" description="Major facilitator superfamily (MFS) profile" evidence="11">
    <location>
        <begin position="66"/>
        <end position="558"/>
    </location>
</feature>
<feature type="transmembrane region" description="Helical" evidence="10">
    <location>
        <begin position="456"/>
        <end position="480"/>
    </location>
</feature>
<evidence type="ECO:0000256" key="10">
    <source>
        <dbReference type="SAM" id="Phobius"/>
    </source>
</evidence>
<evidence type="ECO:0000256" key="6">
    <source>
        <dbReference type="ARBA" id="ARBA00022989"/>
    </source>
</evidence>
<keyword evidence="4" id="KW-1003">Cell membrane</keyword>
<evidence type="ECO:0000256" key="8">
    <source>
        <dbReference type="ARBA" id="ARBA00023180"/>
    </source>
</evidence>
<dbReference type="Gene3D" id="1.20.1720.10">
    <property type="entry name" value="Multidrug resistance protein D"/>
    <property type="match status" value="1"/>
</dbReference>
<name>A0A9N9L550_9HELO</name>
<feature type="transmembrane region" description="Helical" evidence="10">
    <location>
        <begin position="63"/>
        <end position="88"/>
    </location>
</feature>
<organism evidence="12 13">
    <name type="scientific">Hymenoscyphus fraxineus</name>
    <dbReference type="NCBI Taxonomy" id="746836"/>
    <lineage>
        <taxon>Eukaryota</taxon>
        <taxon>Fungi</taxon>
        <taxon>Dikarya</taxon>
        <taxon>Ascomycota</taxon>
        <taxon>Pezizomycotina</taxon>
        <taxon>Leotiomycetes</taxon>
        <taxon>Helotiales</taxon>
        <taxon>Helotiaceae</taxon>
        <taxon>Hymenoscyphus</taxon>
    </lineage>
</organism>
<feature type="transmembrane region" description="Helical" evidence="10">
    <location>
        <begin position="423"/>
        <end position="444"/>
    </location>
</feature>
<dbReference type="SUPFAM" id="SSF103473">
    <property type="entry name" value="MFS general substrate transporter"/>
    <property type="match status" value="1"/>
</dbReference>
<feature type="transmembrane region" description="Helical" evidence="10">
    <location>
        <begin position="292"/>
        <end position="313"/>
    </location>
</feature>
<keyword evidence="6 10" id="KW-1133">Transmembrane helix</keyword>
<feature type="region of interest" description="Disordered" evidence="9">
    <location>
        <begin position="1"/>
        <end position="53"/>
    </location>
</feature>
<feature type="transmembrane region" description="Helical" evidence="10">
    <location>
        <begin position="372"/>
        <end position="393"/>
    </location>
</feature>
<dbReference type="PANTHER" id="PTHR23501:SF198">
    <property type="entry name" value="AZOLE RESISTANCE PROTEIN 1-RELATED"/>
    <property type="match status" value="1"/>
</dbReference>
<feature type="transmembrane region" description="Helical" evidence="10">
    <location>
        <begin position="531"/>
        <end position="553"/>
    </location>
</feature>
<dbReference type="FunFam" id="1.20.1720.10:FF:000012">
    <property type="entry name" value="MFS toxin efflux pump (AflT)"/>
    <property type="match status" value="1"/>
</dbReference>
<feature type="transmembrane region" description="Helical" evidence="10">
    <location>
        <begin position="188"/>
        <end position="209"/>
    </location>
</feature>
<keyword evidence="8" id="KW-0325">Glycoprotein</keyword>
<dbReference type="AlphaFoldDB" id="A0A9N9L550"/>
<feature type="region of interest" description="Disordered" evidence="9">
    <location>
        <begin position="560"/>
        <end position="595"/>
    </location>
</feature>
<protein>
    <recommendedName>
        <fullName evidence="11">Major facilitator superfamily (MFS) profile domain-containing protein</fullName>
    </recommendedName>
</protein>
<feature type="transmembrane region" description="Helical" evidence="10">
    <location>
        <begin position="329"/>
        <end position="352"/>
    </location>
</feature>
<comment type="caution">
    <text evidence="12">The sequence shown here is derived from an EMBL/GenBank/DDBJ whole genome shotgun (WGS) entry which is preliminary data.</text>
</comment>
<dbReference type="CDD" id="cd17502">
    <property type="entry name" value="MFS_Azr1_MDR_like"/>
    <property type="match status" value="1"/>
</dbReference>
<evidence type="ECO:0000256" key="4">
    <source>
        <dbReference type="ARBA" id="ARBA00022475"/>
    </source>
</evidence>
<evidence type="ECO:0000256" key="9">
    <source>
        <dbReference type="SAM" id="MobiDB-lite"/>
    </source>
</evidence>
<dbReference type="PROSITE" id="PS50850">
    <property type="entry name" value="MFS"/>
    <property type="match status" value="1"/>
</dbReference>
<keyword evidence="7 10" id="KW-0472">Membrane</keyword>
<keyword evidence="3" id="KW-0813">Transport</keyword>
<keyword evidence="5 10" id="KW-0812">Transmembrane</keyword>
<comment type="similarity">
    <text evidence="2">Belongs to the major facilitator superfamily. TCR/Tet family.</text>
</comment>
<feature type="transmembrane region" description="Helical" evidence="10">
    <location>
        <begin position="130"/>
        <end position="150"/>
    </location>
</feature>
<sequence length="595" mass="64229">MALAATESPSSESKRISTSETDQNAAKHLSTQLQSDQASKPHPDLPAEQTDDDDIEYPHGPKLWLILAALCLAVFLVALDQTIISTAIPKITDQFKSVNDIGWYGSSYLLTATALQPTFGKIYTIFSIKYTFITAILIFELGSLVCAVAPSSTALIVGRAIAGIGSGGLFSGTINILAYCLPLRKRPIAFGLVGGMWGIASVAGPLLGGVFTDKISWRWCFYINLPIGAIAIAVIILYLNISRDNNPHNLTIRQRILKLDLLGASILIPAIVCLLLALQWGGSTYPWSNSRIIGLFIGFGLLISIFIASQLYLGENATLPPRLFKNRNVFLAFLFAFLFGAGFFAIIFYLAIYFQSVKGSSATKSGIQMLPLLISTVVSSIVTGGLITAIGYYVPIQLVCMILFAVGGGLVTTFDLHTSTAKWFGYQVITGAGIGVGFQTGVIVVQTVLPLADIPVATACVSFFQTLGGALFIAVAQTLFQEGLLSRIRADAAQLDATIFIHSGATQIRDILRELGQEDALEVVLQGYVDGLTHCFWITCACAIACFFVILGLEWRSVKEGQDKEKERSSDKIGDLESRSNELGGNEKFEVKEMK</sequence>
<dbReference type="GO" id="GO:0005886">
    <property type="term" value="C:plasma membrane"/>
    <property type="evidence" value="ECO:0007669"/>
    <property type="project" value="UniProtKB-SubCell"/>
</dbReference>
<dbReference type="Proteomes" id="UP000696280">
    <property type="component" value="Unassembled WGS sequence"/>
</dbReference>
<dbReference type="Pfam" id="PF07690">
    <property type="entry name" value="MFS_1"/>
    <property type="match status" value="1"/>
</dbReference>
<gene>
    <name evidence="12" type="ORF">HYFRA_00009393</name>
</gene>
<dbReference type="Gene3D" id="1.20.1250.20">
    <property type="entry name" value="MFS general substrate transporter like domains"/>
    <property type="match status" value="1"/>
</dbReference>